<dbReference type="GO" id="GO:0006357">
    <property type="term" value="P:regulation of transcription by RNA polymerase II"/>
    <property type="evidence" value="ECO:0007669"/>
    <property type="project" value="TreeGrafter"/>
</dbReference>
<organism evidence="4 5">
    <name type="scientific">Effrenium voratum</name>
    <dbReference type="NCBI Taxonomy" id="2562239"/>
    <lineage>
        <taxon>Eukaryota</taxon>
        <taxon>Sar</taxon>
        <taxon>Alveolata</taxon>
        <taxon>Dinophyceae</taxon>
        <taxon>Suessiales</taxon>
        <taxon>Symbiodiniaceae</taxon>
        <taxon>Effrenium</taxon>
    </lineage>
</organism>
<evidence type="ECO:0000256" key="2">
    <source>
        <dbReference type="ARBA" id="ARBA00023043"/>
    </source>
</evidence>
<reference evidence="4" key="1">
    <citation type="submission" date="2023-08" db="EMBL/GenBank/DDBJ databases">
        <authorList>
            <person name="Chen Y."/>
            <person name="Shah S."/>
            <person name="Dougan E. K."/>
            <person name="Thang M."/>
            <person name="Chan C."/>
        </authorList>
    </citation>
    <scope>NUCLEOTIDE SEQUENCE</scope>
</reference>
<dbReference type="SUPFAM" id="SSF48403">
    <property type="entry name" value="Ankyrin repeat"/>
    <property type="match status" value="1"/>
</dbReference>
<dbReference type="PANTHER" id="PTHR24126:SF14">
    <property type="entry name" value="ANK_REP_REGION DOMAIN-CONTAINING PROTEIN"/>
    <property type="match status" value="1"/>
</dbReference>
<proteinExistence type="predicted"/>
<evidence type="ECO:0000256" key="1">
    <source>
        <dbReference type="ARBA" id="ARBA00022737"/>
    </source>
</evidence>
<dbReference type="InterPro" id="IPR036770">
    <property type="entry name" value="Ankyrin_rpt-contain_sf"/>
</dbReference>
<feature type="signal peptide" evidence="3">
    <location>
        <begin position="1"/>
        <end position="21"/>
    </location>
</feature>
<protein>
    <recommendedName>
        <fullName evidence="6">Ankyrin repeat domain-containing protein</fullName>
    </recommendedName>
</protein>
<evidence type="ECO:0000313" key="4">
    <source>
        <dbReference type="EMBL" id="CAJ1388549.1"/>
    </source>
</evidence>
<dbReference type="GO" id="GO:0061629">
    <property type="term" value="F:RNA polymerase II-specific DNA-binding transcription factor binding"/>
    <property type="evidence" value="ECO:0007669"/>
    <property type="project" value="TreeGrafter"/>
</dbReference>
<dbReference type="InterPro" id="IPR002110">
    <property type="entry name" value="Ankyrin_rpt"/>
</dbReference>
<dbReference type="AlphaFoldDB" id="A0AA36IJ64"/>
<gene>
    <name evidence="4" type="ORF">EVOR1521_LOCUS14386</name>
</gene>
<dbReference type="SMART" id="SM00248">
    <property type="entry name" value="ANK"/>
    <property type="match status" value="3"/>
</dbReference>
<dbReference type="Gene3D" id="1.25.40.20">
    <property type="entry name" value="Ankyrin repeat-containing domain"/>
    <property type="match status" value="1"/>
</dbReference>
<feature type="chain" id="PRO_5041371329" description="Ankyrin repeat domain-containing protein" evidence="3">
    <location>
        <begin position="22"/>
        <end position="166"/>
    </location>
</feature>
<dbReference type="Pfam" id="PF12796">
    <property type="entry name" value="Ank_2"/>
    <property type="match status" value="1"/>
</dbReference>
<keyword evidence="2" id="KW-0040">ANK repeat</keyword>
<keyword evidence="3" id="KW-0732">Signal</keyword>
<sequence>MKYLRGMELANLLSLAALVSGVRIEDGIGQLQAAKQDREPMPLHTAAFFGDVKAAERALAAGADKDELGNNRWTPLHFAASGSPEVVKLLLAHGADKDKLDYTGKTPLDLAKARIFETSHREVVTLLKAAGAKTGEEVKAGSLGSSALAPKNLPGVGPCMFQQSTV</sequence>
<evidence type="ECO:0008006" key="6">
    <source>
        <dbReference type="Google" id="ProtNLM"/>
    </source>
</evidence>
<accession>A0AA36IJ64</accession>
<dbReference type="PANTHER" id="PTHR24126">
    <property type="entry name" value="ANKYRIN REPEAT, PH AND SEC7 DOMAIN CONTAINING PROTEIN SECG-RELATED"/>
    <property type="match status" value="1"/>
</dbReference>
<comment type="caution">
    <text evidence="4">The sequence shown here is derived from an EMBL/GenBank/DDBJ whole genome shotgun (WGS) entry which is preliminary data.</text>
</comment>
<dbReference type="GO" id="GO:0005634">
    <property type="term" value="C:nucleus"/>
    <property type="evidence" value="ECO:0007669"/>
    <property type="project" value="TreeGrafter"/>
</dbReference>
<keyword evidence="5" id="KW-1185">Reference proteome</keyword>
<dbReference type="Proteomes" id="UP001178507">
    <property type="component" value="Unassembled WGS sequence"/>
</dbReference>
<name>A0AA36IJ64_9DINO</name>
<evidence type="ECO:0000256" key="3">
    <source>
        <dbReference type="SAM" id="SignalP"/>
    </source>
</evidence>
<evidence type="ECO:0000313" key="5">
    <source>
        <dbReference type="Proteomes" id="UP001178507"/>
    </source>
</evidence>
<keyword evidence="1" id="KW-0677">Repeat</keyword>
<dbReference type="EMBL" id="CAUJNA010001713">
    <property type="protein sequence ID" value="CAJ1388549.1"/>
    <property type="molecule type" value="Genomic_DNA"/>
</dbReference>